<dbReference type="EMBL" id="CP133272">
    <property type="protein sequence ID" value="WVX67804.1"/>
    <property type="molecule type" value="Genomic_DNA"/>
</dbReference>
<evidence type="ECO:0008006" key="3">
    <source>
        <dbReference type="Google" id="ProtNLM"/>
    </source>
</evidence>
<keyword evidence="2" id="KW-1185">Reference proteome</keyword>
<geneLocation type="plasmid" evidence="1 2">
    <name>pBealeia2</name>
</geneLocation>
<proteinExistence type="predicted"/>
<name>A0ABZ2C5S9_9PROT</name>
<gene>
    <name evidence="1" type="ORF">Bealeia1_02023</name>
</gene>
<dbReference type="Proteomes" id="UP001330434">
    <property type="component" value="Plasmid pBealeia2"/>
</dbReference>
<reference evidence="1 2" key="1">
    <citation type="journal article" date="2024" name="Environ. Microbiol.">
        <title>Novel evolutionary insights on the interactions of the Holosporales (Alphaproteobacteria) with eukaryotic hosts from comparative genomics.</title>
        <authorList>
            <person name="Giovannini M."/>
            <person name="Petroni G."/>
            <person name="Castelli M."/>
        </authorList>
    </citation>
    <scope>NUCLEOTIDE SEQUENCE [LARGE SCALE GENOMIC DNA]</scope>
    <source>
        <strain evidence="1 2">US_Bl 15I1</strain>
    </source>
</reference>
<evidence type="ECO:0000313" key="1">
    <source>
        <dbReference type="EMBL" id="WVX67804.1"/>
    </source>
</evidence>
<protein>
    <recommendedName>
        <fullName evidence="3">Transposase</fullName>
    </recommendedName>
</protein>
<organism evidence="1 2">
    <name type="scientific">Candidatus Bealeia paramacronuclearis</name>
    <dbReference type="NCBI Taxonomy" id="1921001"/>
    <lineage>
        <taxon>Bacteria</taxon>
        <taxon>Pseudomonadati</taxon>
        <taxon>Pseudomonadota</taxon>
        <taxon>Alphaproteobacteria</taxon>
        <taxon>Holosporales</taxon>
        <taxon>Holosporaceae</taxon>
        <taxon>Candidatus Bealeia</taxon>
    </lineage>
</organism>
<keyword evidence="1" id="KW-0614">Plasmid</keyword>
<sequence length="51" mass="5879">MDVTIAAPKTIDSKAMEKHFAALRKKYPKAPKIHQILDRGPYNISKDTKRR</sequence>
<accession>A0ABZ2C5S9</accession>
<evidence type="ECO:0000313" key="2">
    <source>
        <dbReference type="Proteomes" id="UP001330434"/>
    </source>
</evidence>
<dbReference type="RefSeq" id="WP_331256543.1">
    <property type="nucleotide sequence ID" value="NZ_CP133270.1"/>
</dbReference>